<accession>A0A084WI74</accession>
<evidence type="ECO:0000313" key="3">
    <source>
        <dbReference type="EnsemblMetazoa" id="ASIC017950-PA"/>
    </source>
</evidence>
<proteinExistence type="predicted"/>
<sequence length="93" mass="10134">MAATVTWLCKNISTHVLSSVVDGKLNLITIGVYLTSSGTTISRSEITFGMNPDEDVPPWCLHPDPEGQPPTSSNSSREVKSVTRSERRICLIC</sequence>
<dbReference type="EnsemblMetazoa" id="ASIC017950-RA">
    <property type="protein sequence ID" value="ASIC017950-PA"/>
    <property type="gene ID" value="ASIC017950"/>
</dbReference>
<dbReference type="EMBL" id="KE525347">
    <property type="protein sequence ID" value="KFB49918.1"/>
    <property type="molecule type" value="Genomic_DNA"/>
</dbReference>
<evidence type="ECO:0000313" key="4">
    <source>
        <dbReference type="Proteomes" id="UP000030765"/>
    </source>
</evidence>
<evidence type="ECO:0000313" key="2">
    <source>
        <dbReference type="EMBL" id="KFB49918.1"/>
    </source>
</evidence>
<dbReference type="Proteomes" id="UP000030765">
    <property type="component" value="Unassembled WGS sequence"/>
</dbReference>
<protein>
    <submittedName>
        <fullName evidence="2 3">Uncharacterized protein</fullName>
    </submittedName>
</protein>
<feature type="region of interest" description="Disordered" evidence="1">
    <location>
        <begin position="60"/>
        <end position="84"/>
    </location>
</feature>
<reference evidence="3" key="2">
    <citation type="submission" date="2020-05" db="UniProtKB">
        <authorList>
            <consortium name="EnsemblMetazoa"/>
        </authorList>
    </citation>
    <scope>IDENTIFICATION</scope>
</reference>
<dbReference type="EMBL" id="ATLV01023921">
    <property type="status" value="NOT_ANNOTATED_CDS"/>
    <property type="molecule type" value="Genomic_DNA"/>
</dbReference>
<dbReference type="VEuPathDB" id="VectorBase:ASIC017950"/>
<gene>
    <name evidence="2" type="ORF">ZHAS_00017950</name>
</gene>
<name>A0A084WI74_ANOSI</name>
<dbReference type="AlphaFoldDB" id="A0A084WI74"/>
<evidence type="ECO:0000256" key="1">
    <source>
        <dbReference type="SAM" id="MobiDB-lite"/>
    </source>
</evidence>
<organism evidence="2">
    <name type="scientific">Anopheles sinensis</name>
    <name type="common">Mosquito</name>
    <dbReference type="NCBI Taxonomy" id="74873"/>
    <lineage>
        <taxon>Eukaryota</taxon>
        <taxon>Metazoa</taxon>
        <taxon>Ecdysozoa</taxon>
        <taxon>Arthropoda</taxon>
        <taxon>Hexapoda</taxon>
        <taxon>Insecta</taxon>
        <taxon>Pterygota</taxon>
        <taxon>Neoptera</taxon>
        <taxon>Endopterygota</taxon>
        <taxon>Diptera</taxon>
        <taxon>Nematocera</taxon>
        <taxon>Culicoidea</taxon>
        <taxon>Culicidae</taxon>
        <taxon>Anophelinae</taxon>
        <taxon>Anopheles</taxon>
    </lineage>
</organism>
<keyword evidence="4" id="KW-1185">Reference proteome</keyword>
<reference evidence="2 4" key="1">
    <citation type="journal article" date="2014" name="BMC Genomics">
        <title>Genome sequence of Anopheles sinensis provides insight into genetics basis of mosquito competence for malaria parasites.</title>
        <authorList>
            <person name="Zhou D."/>
            <person name="Zhang D."/>
            <person name="Ding G."/>
            <person name="Shi L."/>
            <person name="Hou Q."/>
            <person name="Ye Y."/>
            <person name="Xu Y."/>
            <person name="Zhou H."/>
            <person name="Xiong C."/>
            <person name="Li S."/>
            <person name="Yu J."/>
            <person name="Hong S."/>
            <person name="Yu X."/>
            <person name="Zou P."/>
            <person name="Chen C."/>
            <person name="Chang X."/>
            <person name="Wang W."/>
            <person name="Lv Y."/>
            <person name="Sun Y."/>
            <person name="Ma L."/>
            <person name="Shen B."/>
            <person name="Zhu C."/>
        </authorList>
    </citation>
    <scope>NUCLEOTIDE SEQUENCE [LARGE SCALE GENOMIC DNA]</scope>
</reference>